<dbReference type="Pfam" id="PF14127">
    <property type="entry name" value="DUF4294"/>
    <property type="match status" value="1"/>
</dbReference>
<dbReference type="EMBL" id="QPJS01000001">
    <property type="protein sequence ID" value="RCX04998.1"/>
    <property type="molecule type" value="Genomic_DNA"/>
</dbReference>
<dbReference type="AlphaFoldDB" id="A0A369A9B6"/>
<comment type="caution">
    <text evidence="1">The sequence shown here is derived from an EMBL/GenBank/DDBJ whole genome shotgun (WGS) entry which is preliminary data.</text>
</comment>
<organism evidence="1 2">
    <name type="scientific">Schleiferia thermophila</name>
    <dbReference type="NCBI Taxonomy" id="884107"/>
    <lineage>
        <taxon>Bacteria</taxon>
        <taxon>Pseudomonadati</taxon>
        <taxon>Bacteroidota</taxon>
        <taxon>Flavobacteriia</taxon>
        <taxon>Flavobacteriales</taxon>
        <taxon>Schleiferiaceae</taxon>
        <taxon>Schleiferia</taxon>
    </lineage>
</organism>
<sequence>MSPSGKFDVRSISLLALWWLCLYHHALAQPTEKQTQDSILNYIYQNKENRLHAIIIDGDTVPIWILDEVLFVSTPAFDSDEARRRYYLLRRKVHKVYPYAVIAGDKLDSLQFRLSLLRRERDKKRFIKQFQEYLEQEFAEELKRLTRSEGQILCKLIYRETGITTYDLIQQYRGGMRAFLYNITANFYEISLKKQYDPENDPEDRFIENILQRAFAEGILTPRQKKIFDPADFDDTGEVIQKPRRRWWQIF</sequence>
<protein>
    <submittedName>
        <fullName evidence="1">Uncharacterized protein DUF4294</fullName>
    </submittedName>
</protein>
<dbReference type="RefSeq" id="WP_114365587.1">
    <property type="nucleotide sequence ID" value="NZ_BHZF01000001.1"/>
</dbReference>
<proteinExistence type="predicted"/>
<name>A0A369A9B6_9FLAO</name>
<accession>A0A369A9B6</accession>
<dbReference type="InterPro" id="IPR025636">
    <property type="entry name" value="DUF4294"/>
</dbReference>
<keyword evidence="2" id="KW-1185">Reference proteome</keyword>
<gene>
    <name evidence="1" type="ORF">DES35_101277</name>
</gene>
<evidence type="ECO:0000313" key="1">
    <source>
        <dbReference type="EMBL" id="RCX04998.1"/>
    </source>
</evidence>
<evidence type="ECO:0000313" key="2">
    <source>
        <dbReference type="Proteomes" id="UP000253517"/>
    </source>
</evidence>
<reference evidence="1 2" key="1">
    <citation type="submission" date="2018-07" db="EMBL/GenBank/DDBJ databases">
        <title>Genomic Encyclopedia of Type Strains, Phase IV (KMG-IV): sequencing the most valuable type-strain genomes for metagenomic binning, comparative biology and taxonomic classification.</title>
        <authorList>
            <person name="Goeker M."/>
        </authorList>
    </citation>
    <scope>NUCLEOTIDE SEQUENCE [LARGE SCALE GENOMIC DNA]</scope>
    <source>
        <strain evidence="1 2">DSM 21410</strain>
    </source>
</reference>
<dbReference type="Proteomes" id="UP000253517">
    <property type="component" value="Unassembled WGS sequence"/>
</dbReference>